<evidence type="ECO:0000256" key="1">
    <source>
        <dbReference type="ARBA" id="ARBA00022971"/>
    </source>
</evidence>
<name>T1ARL1_9ZZZZ</name>
<evidence type="ECO:0000313" key="3">
    <source>
        <dbReference type="EMBL" id="EQD63201.1"/>
    </source>
</evidence>
<feature type="non-terminal residue" evidence="3">
    <location>
        <position position="1"/>
    </location>
</feature>
<feature type="domain" description="MobA/MobL protein" evidence="2">
    <location>
        <begin position="19"/>
        <end position="93"/>
    </location>
</feature>
<proteinExistence type="predicted"/>
<gene>
    <name evidence="3" type="ORF">B1A_09249</name>
</gene>
<organism evidence="3">
    <name type="scientific">mine drainage metagenome</name>
    <dbReference type="NCBI Taxonomy" id="410659"/>
    <lineage>
        <taxon>unclassified sequences</taxon>
        <taxon>metagenomes</taxon>
        <taxon>ecological metagenomes</taxon>
    </lineage>
</organism>
<protein>
    <submittedName>
        <fullName evidence="3">MobA/MobL family protein</fullName>
    </submittedName>
</protein>
<dbReference type="AlphaFoldDB" id="T1ARL1"/>
<accession>T1ARL1</accession>
<dbReference type="EMBL" id="AUZX01006581">
    <property type="protein sequence ID" value="EQD63201.1"/>
    <property type="molecule type" value="Genomic_DNA"/>
</dbReference>
<comment type="caution">
    <text evidence="3">The sequence shown here is derived from an EMBL/GenBank/DDBJ whole genome shotgun (WGS) entry which is preliminary data.</text>
</comment>
<keyword evidence="1" id="KW-0184">Conjugation</keyword>
<sequence length="93" mass="10265">DMAIFHMQINTVSRSSGRNAPASAAYRAGERIRDERTGAVYDHRGRQDVLHKEIVLPARLAGAAGALAWARERASLWNAAERIEPQANSRVAR</sequence>
<dbReference type="Pfam" id="PF03389">
    <property type="entry name" value="MobA_MobL"/>
    <property type="match status" value="1"/>
</dbReference>
<reference evidence="3" key="2">
    <citation type="journal article" date="2014" name="ISME J.">
        <title>Microbial stratification in low pH oxic and suboxic macroscopic growths along an acid mine drainage.</title>
        <authorList>
            <person name="Mendez-Garcia C."/>
            <person name="Mesa V."/>
            <person name="Sprenger R.R."/>
            <person name="Richter M."/>
            <person name="Diez M.S."/>
            <person name="Solano J."/>
            <person name="Bargiela R."/>
            <person name="Golyshina O.V."/>
            <person name="Manteca A."/>
            <person name="Ramos J.L."/>
            <person name="Gallego J.R."/>
            <person name="Llorente I."/>
            <person name="Martins Dos Santos V.A."/>
            <person name="Jensen O.N."/>
            <person name="Pelaez A.I."/>
            <person name="Sanchez J."/>
            <person name="Ferrer M."/>
        </authorList>
    </citation>
    <scope>NUCLEOTIDE SEQUENCE</scope>
</reference>
<dbReference type="InterPro" id="IPR005053">
    <property type="entry name" value="MobA_MobL"/>
</dbReference>
<evidence type="ECO:0000259" key="2">
    <source>
        <dbReference type="Pfam" id="PF03389"/>
    </source>
</evidence>
<dbReference type="Gene3D" id="3.30.930.30">
    <property type="match status" value="1"/>
</dbReference>
<feature type="non-terminal residue" evidence="3">
    <location>
        <position position="93"/>
    </location>
</feature>
<reference evidence="3" key="1">
    <citation type="submission" date="2013-08" db="EMBL/GenBank/DDBJ databases">
        <authorList>
            <person name="Mendez C."/>
            <person name="Richter M."/>
            <person name="Ferrer M."/>
            <person name="Sanchez J."/>
        </authorList>
    </citation>
    <scope>NUCLEOTIDE SEQUENCE</scope>
</reference>